<dbReference type="Pfam" id="PF03446">
    <property type="entry name" value="NAD_binding_2"/>
    <property type="match status" value="1"/>
</dbReference>
<dbReference type="OrthoDB" id="9812907at2"/>
<feature type="domain" description="3-hydroxyisobutyrate dehydrogenase-like NAD-binding" evidence="5">
    <location>
        <begin position="167"/>
        <end position="261"/>
    </location>
</feature>
<dbReference type="GO" id="GO:0050661">
    <property type="term" value="F:NADP binding"/>
    <property type="evidence" value="ECO:0007669"/>
    <property type="project" value="InterPro"/>
</dbReference>
<dbReference type="EMBL" id="VHLH01000019">
    <property type="protein sequence ID" value="TPW27781.1"/>
    <property type="molecule type" value="Genomic_DNA"/>
</dbReference>
<evidence type="ECO:0000259" key="5">
    <source>
        <dbReference type="Pfam" id="PF14833"/>
    </source>
</evidence>
<accession>A0A506U3C1</accession>
<dbReference type="SUPFAM" id="SSF48179">
    <property type="entry name" value="6-phosphogluconate dehydrogenase C-terminal domain-like"/>
    <property type="match status" value="1"/>
</dbReference>
<protein>
    <submittedName>
        <fullName evidence="6">NAD(P)-dependent oxidoreductase</fullName>
    </submittedName>
</protein>
<gene>
    <name evidence="6" type="ORF">FJU11_10690</name>
</gene>
<dbReference type="SUPFAM" id="SSF51735">
    <property type="entry name" value="NAD(P)-binding Rossmann-fold domains"/>
    <property type="match status" value="1"/>
</dbReference>
<dbReference type="PIRSF" id="PIRSF000103">
    <property type="entry name" value="HIBADH"/>
    <property type="match status" value="1"/>
</dbReference>
<keyword evidence="2" id="KW-0520">NAD</keyword>
<proteinExistence type="predicted"/>
<reference evidence="6 7" key="1">
    <citation type="submission" date="2019-06" db="EMBL/GenBank/DDBJ databases">
        <authorList>
            <person name="Li M."/>
        </authorList>
    </citation>
    <scope>NUCLEOTIDE SEQUENCE [LARGE SCALE GENOMIC DNA]</scope>
    <source>
        <strain evidence="6 7">BGMRC6574</strain>
    </source>
</reference>
<dbReference type="AlphaFoldDB" id="A0A506U3C1"/>
<dbReference type="GO" id="GO:0016491">
    <property type="term" value="F:oxidoreductase activity"/>
    <property type="evidence" value="ECO:0007669"/>
    <property type="project" value="UniProtKB-KW"/>
</dbReference>
<evidence type="ECO:0000256" key="1">
    <source>
        <dbReference type="ARBA" id="ARBA00023002"/>
    </source>
</evidence>
<dbReference type="Gene3D" id="1.10.1040.10">
    <property type="entry name" value="N-(1-d-carboxylethyl)-l-norvaline Dehydrogenase, domain 2"/>
    <property type="match status" value="1"/>
</dbReference>
<dbReference type="InterPro" id="IPR029154">
    <property type="entry name" value="HIBADH-like_NADP-bd"/>
</dbReference>
<dbReference type="InterPro" id="IPR036291">
    <property type="entry name" value="NAD(P)-bd_dom_sf"/>
</dbReference>
<name>A0A506U3C1_9HYPH</name>
<feature type="active site" evidence="3">
    <location>
        <position position="173"/>
    </location>
</feature>
<dbReference type="InterPro" id="IPR008927">
    <property type="entry name" value="6-PGluconate_DH-like_C_sf"/>
</dbReference>
<dbReference type="InterPro" id="IPR006115">
    <property type="entry name" value="6PGDH_NADP-bd"/>
</dbReference>
<evidence type="ECO:0000313" key="6">
    <source>
        <dbReference type="EMBL" id="TPW27781.1"/>
    </source>
</evidence>
<evidence type="ECO:0000313" key="7">
    <source>
        <dbReference type="Proteomes" id="UP000320314"/>
    </source>
</evidence>
<evidence type="ECO:0000256" key="3">
    <source>
        <dbReference type="PIRSR" id="PIRSR000103-1"/>
    </source>
</evidence>
<feature type="domain" description="6-phosphogluconate dehydrogenase NADP-binding" evidence="4">
    <location>
        <begin position="4"/>
        <end position="157"/>
    </location>
</feature>
<dbReference type="InterPro" id="IPR015815">
    <property type="entry name" value="HIBADH-related"/>
</dbReference>
<keyword evidence="7" id="KW-1185">Reference proteome</keyword>
<dbReference type="InterPro" id="IPR013328">
    <property type="entry name" value="6PGD_dom2"/>
</dbReference>
<dbReference type="PANTHER" id="PTHR43580">
    <property type="entry name" value="OXIDOREDUCTASE GLYR1-RELATED"/>
    <property type="match status" value="1"/>
</dbReference>
<evidence type="ECO:0000256" key="2">
    <source>
        <dbReference type="ARBA" id="ARBA00023027"/>
    </source>
</evidence>
<sequence length="266" mass="27668">MTERIGFIGLGSLGLPMARNLMAAGYPLTVYNRTASKAAPLTAKGAMQAERPVDAVTPGGIVVSVLWDADAVDNVVDQNGFLDRLGPGGVHIAMCTGSPEAAKTLAARHAEKGCTYVEAPIFGRPEAAEAKALWIPFAGPAEAKERARPILTALGAQGVFDFGEEIGTATIVKLVGNFLIVSASNSLREAVTMARNSGVDAPAVIDMLTQTLFPAPIYQSYGKRLAEGGAAFGQSDIPAKDVGLFKDAAGKAKTQTPIAEMLLDLL</sequence>
<dbReference type="InterPro" id="IPR051265">
    <property type="entry name" value="HIBADH-related_NP60_sf"/>
</dbReference>
<dbReference type="PANTHER" id="PTHR43580:SF2">
    <property type="entry name" value="CYTOKINE-LIKE NUCLEAR FACTOR N-PAC"/>
    <property type="match status" value="1"/>
</dbReference>
<dbReference type="Pfam" id="PF14833">
    <property type="entry name" value="NAD_binding_11"/>
    <property type="match status" value="1"/>
</dbReference>
<comment type="caution">
    <text evidence="6">The sequence shown here is derived from an EMBL/GenBank/DDBJ whole genome shotgun (WGS) entry which is preliminary data.</text>
</comment>
<dbReference type="Proteomes" id="UP000320314">
    <property type="component" value="Unassembled WGS sequence"/>
</dbReference>
<keyword evidence="1" id="KW-0560">Oxidoreductase</keyword>
<evidence type="ECO:0000259" key="4">
    <source>
        <dbReference type="Pfam" id="PF03446"/>
    </source>
</evidence>
<dbReference type="Gene3D" id="3.40.50.720">
    <property type="entry name" value="NAD(P)-binding Rossmann-like Domain"/>
    <property type="match status" value="1"/>
</dbReference>
<dbReference type="GO" id="GO:0051287">
    <property type="term" value="F:NAD binding"/>
    <property type="evidence" value="ECO:0007669"/>
    <property type="project" value="InterPro"/>
</dbReference>
<organism evidence="6 7">
    <name type="scientific">Pararhizobium mangrovi</name>
    <dbReference type="NCBI Taxonomy" id="2590452"/>
    <lineage>
        <taxon>Bacteria</taxon>
        <taxon>Pseudomonadati</taxon>
        <taxon>Pseudomonadota</taxon>
        <taxon>Alphaproteobacteria</taxon>
        <taxon>Hyphomicrobiales</taxon>
        <taxon>Rhizobiaceae</taxon>
        <taxon>Rhizobium/Agrobacterium group</taxon>
        <taxon>Pararhizobium</taxon>
    </lineage>
</organism>